<proteinExistence type="predicted"/>
<keyword evidence="8" id="KW-1185">Reference proteome</keyword>
<gene>
    <name evidence="7" type="ORF">BN85307010</name>
</gene>
<comment type="subcellular location">
    <subcellularLocation>
        <location evidence="1">Cell membrane</location>
        <topology evidence="1">Multi-pass membrane protein</topology>
    </subcellularLocation>
</comment>
<feature type="transmembrane region" description="Helical" evidence="6">
    <location>
        <begin position="229"/>
        <end position="247"/>
    </location>
</feature>
<keyword evidence="2" id="KW-1003">Cell membrane</keyword>
<feature type="transmembrane region" description="Helical" evidence="6">
    <location>
        <begin position="286"/>
        <end position="307"/>
    </location>
</feature>
<dbReference type="OrthoDB" id="9792579at2"/>
<accession>U4KN45</accession>
<keyword evidence="5 6" id="KW-0472">Membrane</keyword>
<protein>
    <submittedName>
        <fullName evidence="7">Predicted ABC-type transport system, permease component</fullName>
    </submittedName>
</protein>
<feature type="transmembrane region" description="Helical" evidence="6">
    <location>
        <begin position="65"/>
        <end position="90"/>
    </location>
</feature>
<dbReference type="RefSeq" id="WP_030004581.1">
    <property type="nucleotide sequence ID" value="NC_022549.1"/>
</dbReference>
<dbReference type="HOGENOM" id="CLU_040769_1_2_14"/>
<feature type="transmembrane region" description="Helical" evidence="6">
    <location>
        <begin position="97"/>
        <end position="115"/>
    </location>
</feature>
<dbReference type="GO" id="GO:0022857">
    <property type="term" value="F:transmembrane transporter activity"/>
    <property type="evidence" value="ECO:0007669"/>
    <property type="project" value="InterPro"/>
</dbReference>
<dbReference type="PANTHER" id="PTHR43370:SF1">
    <property type="entry name" value="GUANOSINE ABC TRANSPORTER PERMEASE PROTEIN NUPQ"/>
    <property type="match status" value="1"/>
</dbReference>
<feature type="transmembrane region" description="Helical" evidence="6">
    <location>
        <begin position="31"/>
        <end position="50"/>
    </location>
</feature>
<keyword evidence="4 6" id="KW-1133">Transmembrane helix</keyword>
<evidence type="ECO:0000256" key="6">
    <source>
        <dbReference type="SAM" id="Phobius"/>
    </source>
</evidence>
<evidence type="ECO:0000313" key="8">
    <source>
        <dbReference type="Proteomes" id="UP000032737"/>
    </source>
</evidence>
<feature type="transmembrane region" description="Helical" evidence="6">
    <location>
        <begin position="254"/>
        <end position="274"/>
    </location>
</feature>
<evidence type="ECO:0000256" key="1">
    <source>
        <dbReference type="ARBA" id="ARBA00004651"/>
    </source>
</evidence>
<dbReference type="AlphaFoldDB" id="U4KN45"/>
<evidence type="ECO:0000256" key="2">
    <source>
        <dbReference type="ARBA" id="ARBA00022475"/>
    </source>
</evidence>
<dbReference type="KEGG" id="abra:BN85307010"/>
<evidence type="ECO:0000313" key="7">
    <source>
        <dbReference type="EMBL" id="CCV65722.1"/>
    </source>
</evidence>
<evidence type="ECO:0000256" key="4">
    <source>
        <dbReference type="ARBA" id="ARBA00022989"/>
    </source>
</evidence>
<dbReference type="InterPro" id="IPR001851">
    <property type="entry name" value="ABC_transp_permease"/>
</dbReference>
<reference evidence="7 8" key="1">
    <citation type="journal article" date="2013" name="J. Mol. Microbiol. Biotechnol.">
        <title>Analysis of the Complete Genomes of Acholeplasma brassicae , A. palmae and A. laidlawii and Their Comparison to the Obligate Parasites from ' Candidatus Phytoplasma'.</title>
        <authorList>
            <person name="Kube M."/>
            <person name="Siewert C."/>
            <person name="Migdoll A.M."/>
            <person name="Duduk B."/>
            <person name="Holz S."/>
            <person name="Rabus R."/>
            <person name="Seemuller E."/>
            <person name="Mitrovic J."/>
            <person name="Muller I."/>
            <person name="Buttner C."/>
            <person name="Reinhardt R."/>
        </authorList>
    </citation>
    <scope>NUCLEOTIDE SEQUENCE [LARGE SCALE GENOMIC DNA]</scope>
    <source>
        <strain evidence="8">0502</strain>
    </source>
</reference>
<dbReference type="GO" id="GO:0005886">
    <property type="term" value="C:plasma membrane"/>
    <property type="evidence" value="ECO:0007669"/>
    <property type="project" value="UniProtKB-SubCell"/>
</dbReference>
<dbReference type="STRING" id="61635.BN85307010"/>
<feature type="transmembrane region" description="Helical" evidence="6">
    <location>
        <begin position="155"/>
        <end position="174"/>
    </location>
</feature>
<dbReference type="Proteomes" id="UP000032737">
    <property type="component" value="Chromosome"/>
</dbReference>
<organism evidence="7 8">
    <name type="scientific">Acholeplasma brassicae</name>
    <dbReference type="NCBI Taxonomy" id="61635"/>
    <lineage>
        <taxon>Bacteria</taxon>
        <taxon>Bacillati</taxon>
        <taxon>Mycoplasmatota</taxon>
        <taxon>Mollicutes</taxon>
        <taxon>Acholeplasmatales</taxon>
        <taxon>Acholeplasmataceae</taxon>
        <taxon>Acholeplasma</taxon>
    </lineage>
</organism>
<name>U4KN45_9MOLU</name>
<dbReference type="PANTHER" id="PTHR43370">
    <property type="entry name" value="SUGAR ABC TRANSPORTER INTEGRAL MEMBRANE PROTEIN-RELATED"/>
    <property type="match status" value="1"/>
</dbReference>
<feature type="transmembrane region" description="Helical" evidence="6">
    <location>
        <begin position="201"/>
        <end position="223"/>
    </location>
</feature>
<evidence type="ECO:0000256" key="3">
    <source>
        <dbReference type="ARBA" id="ARBA00022692"/>
    </source>
</evidence>
<sequence length="327" mass="35361">MAFFISQSLFFIIPLLIVALAGMFSEKSGTVNIALEGIMVIGAFCGIFFLNRMQAAGVLSDNKQLLIMLSVFVGGFGGIVFASLLGFLAINMRADQTIGGTALNILAASLAIFLAKTLQSNGAAQIGFDPQGFSLGGKFLRDVFPNINYIFFDRAYITTYFGLLLFGLSTVIIYKTRFGSRLSACGEHPEAAQSVGINVVFYRWAGVLISGFLAGMGGVIYILPISVSFEGTVAGYGFLALAVLIFGQWKPVRILWAAIFFGMFKALSVTFFGMDWVKALSEIWPLFPFGMVFKMLPYLATMVVLAISSKRSFAPKASGKPFIAKGR</sequence>
<dbReference type="CDD" id="cd06580">
    <property type="entry name" value="TM_PBP1_transp_TpRbsC_like"/>
    <property type="match status" value="1"/>
</dbReference>
<dbReference type="EMBL" id="FO681348">
    <property type="protein sequence ID" value="CCV65722.1"/>
    <property type="molecule type" value="Genomic_DNA"/>
</dbReference>
<evidence type="ECO:0000256" key="5">
    <source>
        <dbReference type="ARBA" id="ARBA00023136"/>
    </source>
</evidence>
<dbReference type="Pfam" id="PF02653">
    <property type="entry name" value="BPD_transp_2"/>
    <property type="match status" value="1"/>
</dbReference>
<feature type="transmembrane region" description="Helical" evidence="6">
    <location>
        <begin position="6"/>
        <end position="24"/>
    </location>
</feature>
<keyword evidence="3 6" id="KW-0812">Transmembrane</keyword>